<feature type="region of interest" description="Disordered" evidence="1">
    <location>
        <begin position="1"/>
        <end position="99"/>
    </location>
</feature>
<name>A0A8S4PK49_OWEFU</name>
<dbReference type="AlphaFoldDB" id="A0A8S4PK49"/>
<evidence type="ECO:0000313" key="2">
    <source>
        <dbReference type="EMBL" id="CAH1793515.1"/>
    </source>
</evidence>
<proteinExistence type="predicted"/>
<protein>
    <submittedName>
        <fullName evidence="2">Uncharacterized protein</fullName>
    </submittedName>
</protein>
<feature type="non-terminal residue" evidence="2">
    <location>
        <position position="1"/>
    </location>
</feature>
<reference evidence="2" key="1">
    <citation type="submission" date="2022-03" db="EMBL/GenBank/DDBJ databases">
        <authorList>
            <person name="Martin C."/>
        </authorList>
    </citation>
    <scope>NUCLEOTIDE SEQUENCE</scope>
</reference>
<feature type="compositionally biased region" description="Polar residues" evidence="1">
    <location>
        <begin position="35"/>
        <end position="53"/>
    </location>
</feature>
<evidence type="ECO:0000313" key="3">
    <source>
        <dbReference type="Proteomes" id="UP000749559"/>
    </source>
</evidence>
<gene>
    <name evidence="2" type="ORF">OFUS_LOCUS18355</name>
</gene>
<sequence length="99" mass="10450">DTTSLIKDNLRYTQDDENITNGTTRPPNHARNAHGSESNGSHLPTVCTDSPSGNLRRISTTAGSTSSTTTTAATTATAAAATTESRCPYSRNYRSLTTT</sequence>
<dbReference type="Proteomes" id="UP000749559">
    <property type="component" value="Unassembled WGS sequence"/>
</dbReference>
<evidence type="ECO:0000256" key="1">
    <source>
        <dbReference type="SAM" id="MobiDB-lite"/>
    </source>
</evidence>
<feature type="compositionally biased region" description="Low complexity" evidence="1">
    <location>
        <begin position="59"/>
        <end position="83"/>
    </location>
</feature>
<feature type="non-terminal residue" evidence="2">
    <location>
        <position position="99"/>
    </location>
</feature>
<comment type="caution">
    <text evidence="2">The sequence shown here is derived from an EMBL/GenBank/DDBJ whole genome shotgun (WGS) entry which is preliminary data.</text>
</comment>
<organism evidence="2 3">
    <name type="scientific">Owenia fusiformis</name>
    <name type="common">Polychaete worm</name>
    <dbReference type="NCBI Taxonomy" id="6347"/>
    <lineage>
        <taxon>Eukaryota</taxon>
        <taxon>Metazoa</taxon>
        <taxon>Spiralia</taxon>
        <taxon>Lophotrochozoa</taxon>
        <taxon>Annelida</taxon>
        <taxon>Polychaeta</taxon>
        <taxon>Sedentaria</taxon>
        <taxon>Canalipalpata</taxon>
        <taxon>Sabellida</taxon>
        <taxon>Oweniida</taxon>
        <taxon>Oweniidae</taxon>
        <taxon>Owenia</taxon>
    </lineage>
</organism>
<accession>A0A8S4PK49</accession>
<keyword evidence="3" id="KW-1185">Reference proteome</keyword>
<dbReference type="EMBL" id="CAIIXF020000009">
    <property type="protein sequence ID" value="CAH1793515.1"/>
    <property type="molecule type" value="Genomic_DNA"/>
</dbReference>